<dbReference type="AlphaFoldDB" id="A0A538TMT4"/>
<accession>A0A538TMT4</accession>
<evidence type="ECO:0000313" key="2">
    <source>
        <dbReference type="Proteomes" id="UP000317691"/>
    </source>
</evidence>
<protein>
    <submittedName>
        <fullName evidence="1">DUF1203 domain-containing protein</fullName>
    </submittedName>
</protein>
<reference evidence="1 2" key="1">
    <citation type="journal article" date="2019" name="Nat. Microbiol.">
        <title>Mediterranean grassland soil C-N compound turnover is dependent on rainfall and depth, and is mediated by genomically divergent microorganisms.</title>
        <authorList>
            <person name="Diamond S."/>
            <person name="Andeer P.F."/>
            <person name="Li Z."/>
            <person name="Crits-Christoph A."/>
            <person name="Burstein D."/>
            <person name="Anantharaman K."/>
            <person name="Lane K.R."/>
            <person name="Thomas B.C."/>
            <person name="Pan C."/>
            <person name="Northen T.R."/>
            <person name="Banfield J.F."/>
        </authorList>
    </citation>
    <scope>NUCLEOTIDE SEQUENCE [LARGE SCALE GENOMIC DNA]</scope>
    <source>
        <strain evidence="1">WS_9</strain>
    </source>
</reference>
<dbReference type="PIRSF" id="PIRSF034110">
    <property type="entry name" value="DUF1203"/>
    <property type="match status" value="1"/>
</dbReference>
<sequence length="159" mass="17470">MIATVPFRISPLPLDAFAALFELSDAELATRGMRRIVADSKPGYPCRVSLVDAEVGERVILLPYAHHTGPGPYRSSGPVFAREAAREARLGVNEVPESVRARLLSVRGYDREGIMVASDVTEGRSLEGVVSRLFSDERVDYLHLHNARAGCYSCRVDRA</sequence>
<organism evidence="1 2">
    <name type="scientific">Eiseniibacteriota bacterium</name>
    <dbReference type="NCBI Taxonomy" id="2212470"/>
    <lineage>
        <taxon>Bacteria</taxon>
        <taxon>Candidatus Eiseniibacteriota</taxon>
    </lineage>
</organism>
<dbReference type="Pfam" id="PF06718">
    <property type="entry name" value="DUF1203"/>
    <property type="match status" value="1"/>
</dbReference>
<name>A0A538TMT4_UNCEI</name>
<dbReference type="Proteomes" id="UP000317691">
    <property type="component" value="Unassembled WGS sequence"/>
</dbReference>
<evidence type="ECO:0000313" key="1">
    <source>
        <dbReference type="EMBL" id="TMQ64939.1"/>
    </source>
</evidence>
<comment type="caution">
    <text evidence="1">The sequence shown here is derived from an EMBL/GenBank/DDBJ whole genome shotgun (WGS) entry which is preliminary data.</text>
</comment>
<dbReference type="InterPro" id="IPR009593">
    <property type="entry name" value="DUF1203"/>
</dbReference>
<dbReference type="EMBL" id="VBOZ01000016">
    <property type="protein sequence ID" value="TMQ64939.1"/>
    <property type="molecule type" value="Genomic_DNA"/>
</dbReference>
<proteinExistence type="predicted"/>
<gene>
    <name evidence="1" type="ORF">E6K79_06230</name>
</gene>